<feature type="domain" description="ABM" evidence="1">
    <location>
        <begin position="2"/>
        <end position="90"/>
    </location>
</feature>
<sequence>MYFIVVKYQVKPEFVDTFFERTAEFTASTRAEPGNLWFDWYRSVEDANEFVLIEAFADDEAAAAHVNAEHFAKGLEAMRPALASTPKIVSRKVEGSGWDEMGELKIEEN</sequence>
<dbReference type="Gene3D" id="3.30.70.100">
    <property type="match status" value="1"/>
</dbReference>
<evidence type="ECO:0000313" key="3">
    <source>
        <dbReference type="Proteomes" id="UP000824005"/>
    </source>
</evidence>
<dbReference type="GO" id="GO:0004497">
    <property type="term" value="F:monooxygenase activity"/>
    <property type="evidence" value="ECO:0007669"/>
    <property type="project" value="UniProtKB-KW"/>
</dbReference>
<organism evidence="2 3">
    <name type="scientific">Candidatus Agrococcus pullicola</name>
    <dbReference type="NCBI Taxonomy" id="2838429"/>
    <lineage>
        <taxon>Bacteria</taxon>
        <taxon>Bacillati</taxon>
        <taxon>Actinomycetota</taxon>
        <taxon>Actinomycetes</taxon>
        <taxon>Micrococcales</taxon>
        <taxon>Microbacteriaceae</taxon>
        <taxon>Agrococcus</taxon>
    </lineage>
</organism>
<keyword evidence="2" id="KW-0560">Oxidoreductase</keyword>
<name>A0A9D1YW83_9MICO</name>
<evidence type="ECO:0000259" key="1">
    <source>
        <dbReference type="PROSITE" id="PS51725"/>
    </source>
</evidence>
<dbReference type="InterPro" id="IPR011008">
    <property type="entry name" value="Dimeric_a/b-barrel"/>
</dbReference>
<dbReference type="Pfam" id="PF03992">
    <property type="entry name" value="ABM"/>
    <property type="match status" value="1"/>
</dbReference>
<dbReference type="PANTHER" id="PTHR33336:SF3">
    <property type="entry name" value="ABM DOMAIN-CONTAINING PROTEIN"/>
    <property type="match status" value="1"/>
</dbReference>
<accession>A0A9D1YW83</accession>
<comment type="caution">
    <text evidence="2">The sequence shown here is derived from an EMBL/GenBank/DDBJ whole genome shotgun (WGS) entry which is preliminary data.</text>
</comment>
<dbReference type="AlphaFoldDB" id="A0A9D1YW83"/>
<dbReference type="InterPro" id="IPR007138">
    <property type="entry name" value="ABM_dom"/>
</dbReference>
<dbReference type="Proteomes" id="UP000824005">
    <property type="component" value="Unassembled WGS sequence"/>
</dbReference>
<proteinExistence type="predicted"/>
<reference evidence="2" key="2">
    <citation type="submission" date="2021-04" db="EMBL/GenBank/DDBJ databases">
        <authorList>
            <person name="Gilroy R."/>
        </authorList>
    </citation>
    <scope>NUCLEOTIDE SEQUENCE</scope>
    <source>
        <strain evidence="2">ChiGjej1B1-98</strain>
    </source>
</reference>
<dbReference type="PANTHER" id="PTHR33336">
    <property type="entry name" value="QUINOL MONOOXYGENASE YGIN-RELATED"/>
    <property type="match status" value="1"/>
</dbReference>
<protein>
    <submittedName>
        <fullName evidence="2">Antibiotic biosynthesis monooxygenase</fullName>
    </submittedName>
</protein>
<dbReference type="SUPFAM" id="SSF54909">
    <property type="entry name" value="Dimeric alpha+beta barrel"/>
    <property type="match status" value="1"/>
</dbReference>
<reference evidence="2" key="1">
    <citation type="journal article" date="2021" name="PeerJ">
        <title>Extensive microbial diversity within the chicken gut microbiome revealed by metagenomics and culture.</title>
        <authorList>
            <person name="Gilroy R."/>
            <person name="Ravi A."/>
            <person name="Getino M."/>
            <person name="Pursley I."/>
            <person name="Horton D.L."/>
            <person name="Alikhan N.F."/>
            <person name="Baker D."/>
            <person name="Gharbi K."/>
            <person name="Hall N."/>
            <person name="Watson M."/>
            <person name="Adriaenssens E.M."/>
            <person name="Foster-Nyarko E."/>
            <person name="Jarju S."/>
            <person name="Secka A."/>
            <person name="Antonio M."/>
            <person name="Oren A."/>
            <person name="Chaudhuri R.R."/>
            <person name="La Ragione R."/>
            <person name="Hildebrand F."/>
            <person name="Pallen M.J."/>
        </authorList>
    </citation>
    <scope>NUCLEOTIDE SEQUENCE</scope>
    <source>
        <strain evidence="2">ChiGjej1B1-98</strain>
    </source>
</reference>
<keyword evidence="2" id="KW-0503">Monooxygenase</keyword>
<dbReference type="InterPro" id="IPR050744">
    <property type="entry name" value="AI-2_Isomerase_LsrG"/>
</dbReference>
<gene>
    <name evidence="2" type="ORF">H9830_12090</name>
</gene>
<dbReference type="EMBL" id="DXDC01000365">
    <property type="protein sequence ID" value="HIY67004.1"/>
    <property type="molecule type" value="Genomic_DNA"/>
</dbReference>
<dbReference type="PROSITE" id="PS51725">
    <property type="entry name" value="ABM"/>
    <property type="match status" value="1"/>
</dbReference>
<evidence type="ECO:0000313" key="2">
    <source>
        <dbReference type="EMBL" id="HIY67004.1"/>
    </source>
</evidence>